<feature type="domain" description="KIB1-4 beta-propeller" evidence="1">
    <location>
        <begin position="11"/>
        <end position="271"/>
    </location>
</feature>
<dbReference type="Proteomes" id="UP000019116">
    <property type="component" value="Chromosome 1A"/>
</dbReference>
<dbReference type="InterPro" id="IPR005174">
    <property type="entry name" value="KIB1-4_b-propeller"/>
</dbReference>
<dbReference type="PANTHER" id="PTHR33110">
    <property type="entry name" value="F-BOX/KELCH-REPEAT PROTEIN-RELATED"/>
    <property type="match status" value="1"/>
</dbReference>
<accession>A0A3B5Y6I8</accession>
<sequence>MFVCIGCGGPHHLRVPEEFAAGRFFGSYPPGWVFLAGAQASNHALINLYTRTRLLIPDFLTMTGDATRQPRQMVMVAAALSAEPLAPGKACFGAAIVHGLGGAPVFALWALVRAARHERPVAHGFHVTVGEGAGAGHQQLFLEDVAYHRGAFYFLTSQEQLVAVHVVEGSGRLLARQQLIEHRRPANPQGLLVSGRYLLASRGGWAMVVRYHWPPLPDDREPGPARRLTMYRGDIHDGEAFTTWTELHPESLQGLLVFAARGCSRLIEDPSGLHNLPAGVHYLDDRDAGDMDMIYQENPNLRKYRCSDTCGFGWPPAAIHFYATWVNYPPSSYSSPIWFFP</sequence>
<evidence type="ECO:0000313" key="2">
    <source>
        <dbReference type="EnsemblPlants" id="TraesCS1A02G409500.1.cds1"/>
    </source>
</evidence>
<dbReference type="OMA" id="IARHIPC"/>
<name>A0A3B5Y6I8_WHEAT</name>
<proteinExistence type="predicted"/>
<evidence type="ECO:0000313" key="3">
    <source>
        <dbReference type="Proteomes" id="UP000019116"/>
    </source>
</evidence>
<dbReference type="PANTHER" id="PTHR33110:SF135">
    <property type="entry name" value="OS05G0539300 PROTEIN"/>
    <property type="match status" value="1"/>
</dbReference>
<organism evidence="2">
    <name type="scientific">Triticum aestivum</name>
    <name type="common">Wheat</name>
    <dbReference type="NCBI Taxonomy" id="4565"/>
    <lineage>
        <taxon>Eukaryota</taxon>
        <taxon>Viridiplantae</taxon>
        <taxon>Streptophyta</taxon>
        <taxon>Embryophyta</taxon>
        <taxon>Tracheophyta</taxon>
        <taxon>Spermatophyta</taxon>
        <taxon>Magnoliopsida</taxon>
        <taxon>Liliopsida</taxon>
        <taxon>Poales</taxon>
        <taxon>Poaceae</taxon>
        <taxon>BOP clade</taxon>
        <taxon>Pooideae</taxon>
        <taxon>Triticodae</taxon>
        <taxon>Triticeae</taxon>
        <taxon>Triticinae</taxon>
        <taxon>Triticum</taxon>
    </lineage>
</organism>
<evidence type="ECO:0000259" key="1">
    <source>
        <dbReference type="Pfam" id="PF03478"/>
    </source>
</evidence>
<keyword evidence="3" id="KW-1185">Reference proteome</keyword>
<dbReference type="Gramene" id="TraesCS1A02G409500.1">
    <property type="protein sequence ID" value="TraesCS1A02G409500.1.cds1"/>
    <property type="gene ID" value="TraesCS1A02G409500"/>
</dbReference>
<protein>
    <recommendedName>
        <fullName evidence="1">KIB1-4 beta-propeller domain-containing protein</fullName>
    </recommendedName>
</protein>
<reference evidence="2" key="2">
    <citation type="submission" date="2018-10" db="UniProtKB">
        <authorList>
            <consortium name="EnsemblPlants"/>
        </authorList>
    </citation>
    <scope>IDENTIFICATION</scope>
</reference>
<dbReference type="AlphaFoldDB" id="A0A3B5Y6I8"/>
<dbReference type="EnsemblPlants" id="TraesCS1A02G409500.1">
    <property type="protein sequence ID" value="TraesCS1A02G409500.1.cds1"/>
    <property type="gene ID" value="TraesCS1A02G409500"/>
</dbReference>
<dbReference type="Pfam" id="PF03478">
    <property type="entry name" value="Beta-prop_KIB1-4"/>
    <property type="match status" value="1"/>
</dbReference>
<reference evidence="2" key="1">
    <citation type="submission" date="2018-08" db="EMBL/GenBank/DDBJ databases">
        <authorList>
            <person name="Rossello M."/>
        </authorList>
    </citation>
    <scope>NUCLEOTIDE SEQUENCE [LARGE SCALE GENOMIC DNA]</scope>
    <source>
        <strain evidence="2">cv. Chinese Spring</strain>
    </source>
</reference>